<name>A0A380JDR8_STRDO</name>
<reference evidence="1 2" key="1">
    <citation type="submission" date="2018-06" db="EMBL/GenBank/DDBJ databases">
        <authorList>
            <consortium name="Pathogen Informatics"/>
            <person name="Doyle S."/>
        </authorList>
    </citation>
    <scope>NUCLEOTIDE SEQUENCE [LARGE SCALE GENOMIC DNA]</scope>
    <source>
        <strain evidence="2">NCTC 11391</strain>
    </source>
</reference>
<dbReference type="Pfam" id="PF10439">
    <property type="entry name" value="Bacteriocin_IIc"/>
    <property type="match status" value="1"/>
</dbReference>
<dbReference type="EMBL" id="UHFA01000002">
    <property type="protein sequence ID" value="SUN36246.1"/>
    <property type="molecule type" value="Genomic_DNA"/>
</dbReference>
<protein>
    <submittedName>
        <fullName evidence="1">Bacteriocin class II with double-glycine leader peptide</fullName>
    </submittedName>
</protein>
<dbReference type="InterPro" id="IPR019493">
    <property type="entry name" value="Bacteriocin_IIb_lactacin-rel"/>
</dbReference>
<keyword evidence="2" id="KW-1185">Reference proteome</keyword>
<organism evidence="1 2">
    <name type="scientific">Streptococcus downei MFe28</name>
    <dbReference type="NCBI Taxonomy" id="764290"/>
    <lineage>
        <taxon>Bacteria</taxon>
        <taxon>Bacillati</taxon>
        <taxon>Bacillota</taxon>
        <taxon>Bacilli</taxon>
        <taxon>Lactobacillales</taxon>
        <taxon>Streptococcaceae</taxon>
        <taxon>Streptococcus</taxon>
    </lineage>
</organism>
<dbReference type="RefSeq" id="WP_002997724.1">
    <property type="nucleotide sequence ID" value="NZ_UHFA01000002.1"/>
</dbReference>
<dbReference type="GO" id="GO:0042742">
    <property type="term" value="P:defense response to bacterium"/>
    <property type="evidence" value="ECO:0007669"/>
    <property type="project" value="InterPro"/>
</dbReference>
<sequence>MKVQAIERFDVMDTEALSTVEGGQASLGCVLGTAGMAGAGFVFGGGPAGAAVLGGATALRLCR</sequence>
<dbReference type="AlphaFoldDB" id="A0A380JDR8"/>
<dbReference type="Proteomes" id="UP000254082">
    <property type="component" value="Unassembled WGS sequence"/>
</dbReference>
<accession>A0A380JDR8</accession>
<proteinExistence type="predicted"/>
<evidence type="ECO:0000313" key="2">
    <source>
        <dbReference type="Proteomes" id="UP000254082"/>
    </source>
</evidence>
<evidence type="ECO:0000313" key="1">
    <source>
        <dbReference type="EMBL" id="SUN36246.1"/>
    </source>
</evidence>
<gene>
    <name evidence="1" type="ORF">NCTC11391_01291</name>
</gene>